<dbReference type="SUPFAM" id="SSF160904">
    <property type="entry name" value="Jann2411-like"/>
    <property type="match status" value="1"/>
</dbReference>
<sequence>MELLIGEPLALDLVNTRTRDFDALDTPEGFGIWLDRQAGRLTPSEGPFTADDLGAVRDLRAHVEAAVGAVRRGEGPSLETVEAINVAMRAAPAYAHLDVVGDALTKGARRDGDRRARLLAQLAEAAADLLTDPAAGRIRACEGPGCRMIFLPAHPRRRWCSPELCGNRVRVARHYRRHKPE</sequence>
<dbReference type="PANTHER" id="PTHR35525">
    <property type="entry name" value="BLL6575 PROTEIN"/>
    <property type="match status" value="1"/>
</dbReference>
<protein>
    <submittedName>
        <fullName evidence="2">CGNR zinc finger domain-containing protein</fullName>
    </submittedName>
</protein>
<dbReference type="EMBL" id="JBHMEI010000049">
    <property type="protein sequence ID" value="MFB9207310.1"/>
    <property type="molecule type" value="Genomic_DNA"/>
</dbReference>
<gene>
    <name evidence="2" type="ORF">ACFFV7_39410</name>
</gene>
<feature type="domain" description="Zinc finger CGNR" evidence="1">
    <location>
        <begin position="137"/>
        <end position="178"/>
    </location>
</feature>
<name>A0ABV5ITK6_9ACTN</name>
<evidence type="ECO:0000259" key="1">
    <source>
        <dbReference type="Pfam" id="PF11706"/>
    </source>
</evidence>
<organism evidence="2 3">
    <name type="scientific">Nonomuraea spiralis</name>
    <dbReference type="NCBI Taxonomy" id="46182"/>
    <lineage>
        <taxon>Bacteria</taxon>
        <taxon>Bacillati</taxon>
        <taxon>Actinomycetota</taxon>
        <taxon>Actinomycetes</taxon>
        <taxon>Streptosporangiales</taxon>
        <taxon>Streptosporangiaceae</taxon>
        <taxon>Nonomuraea</taxon>
    </lineage>
</organism>
<dbReference type="Pfam" id="PF11706">
    <property type="entry name" value="zf-CGNR"/>
    <property type="match status" value="1"/>
</dbReference>
<dbReference type="InterPro" id="IPR021005">
    <property type="entry name" value="Znf_CGNR"/>
</dbReference>
<dbReference type="Pfam" id="PF07336">
    <property type="entry name" value="ABATE"/>
    <property type="match status" value="1"/>
</dbReference>
<dbReference type="InterPro" id="IPR023286">
    <property type="entry name" value="ABATE_dom_sf"/>
</dbReference>
<evidence type="ECO:0000313" key="3">
    <source>
        <dbReference type="Proteomes" id="UP001589647"/>
    </source>
</evidence>
<dbReference type="InterPro" id="IPR010852">
    <property type="entry name" value="ABATE"/>
</dbReference>
<proteinExistence type="predicted"/>
<dbReference type="Proteomes" id="UP001589647">
    <property type="component" value="Unassembled WGS sequence"/>
</dbReference>
<accession>A0ABV5ITK6</accession>
<reference evidence="2 3" key="1">
    <citation type="submission" date="2024-09" db="EMBL/GenBank/DDBJ databases">
        <authorList>
            <person name="Sun Q."/>
            <person name="Mori K."/>
        </authorList>
    </citation>
    <scope>NUCLEOTIDE SEQUENCE [LARGE SCALE GENOMIC DNA]</scope>
    <source>
        <strain evidence="2 3">CCM 3426</strain>
    </source>
</reference>
<keyword evidence="3" id="KW-1185">Reference proteome</keyword>
<evidence type="ECO:0000313" key="2">
    <source>
        <dbReference type="EMBL" id="MFB9207310.1"/>
    </source>
</evidence>
<dbReference type="PANTHER" id="PTHR35525:SF3">
    <property type="entry name" value="BLL6575 PROTEIN"/>
    <property type="match status" value="1"/>
</dbReference>
<comment type="caution">
    <text evidence="2">The sequence shown here is derived from an EMBL/GenBank/DDBJ whole genome shotgun (WGS) entry which is preliminary data.</text>
</comment>
<dbReference type="Gene3D" id="1.10.3300.10">
    <property type="entry name" value="Jann2411-like domain"/>
    <property type="match status" value="1"/>
</dbReference>
<dbReference type="RefSeq" id="WP_189653136.1">
    <property type="nucleotide sequence ID" value="NZ_BMRC01000036.1"/>
</dbReference>